<sequence>MIKLFSRGARRPHSVVFFGPGGARQPRDDAPASLWRSFDLPSFRILFSPSASLSPLFPKKHNIDETQALGSSFTLLLEPC</sequence>
<gene>
    <name evidence="1" type="ORF">SAMN02745702_00176</name>
</gene>
<proteinExistence type="predicted"/>
<evidence type="ECO:0000313" key="1">
    <source>
        <dbReference type="EMBL" id="SKA63587.1"/>
    </source>
</evidence>
<dbReference type="Proteomes" id="UP000189733">
    <property type="component" value="Unassembled WGS sequence"/>
</dbReference>
<reference evidence="1 2" key="1">
    <citation type="submission" date="2017-02" db="EMBL/GenBank/DDBJ databases">
        <authorList>
            <person name="Peterson S.W."/>
        </authorList>
    </citation>
    <scope>NUCLEOTIDE SEQUENCE [LARGE SCALE GENOMIC DNA]</scope>
    <source>
        <strain evidence="1 2">DSM 18034</strain>
    </source>
</reference>
<protein>
    <submittedName>
        <fullName evidence="1">Uncharacterized protein</fullName>
    </submittedName>
</protein>
<dbReference type="AlphaFoldDB" id="A0A1T4VF83"/>
<accession>A0A1T4VF83</accession>
<evidence type="ECO:0000313" key="2">
    <source>
        <dbReference type="Proteomes" id="UP000189733"/>
    </source>
</evidence>
<name>A0A1T4VF83_9BACT</name>
<dbReference type="STRING" id="1121442.SAMN02745702_00176"/>
<dbReference type="EMBL" id="FUYA01000001">
    <property type="protein sequence ID" value="SKA63587.1"/>
    <property type="molecule type" value="Genomic_DNA"/>
</dbReference>
<organism evidence="1 2">
    <name type="scientific">Desulfobaculum bizertense DSM 18034</name>
    <dbReference type="NCBI Taxonomy" id="1121442"/>
    <lineage>
        <taxon>Bacteria</taxon>
        <taxon>Pseudomonadati</taxon>
        <taxon>Thermodesulfobacteriota</taxon>
        <taxon>Desulfovibrionia</taxon>
        <taxon>Desulfovibrionales</taxon>
        <taxon>Desulfovibrionaceae</taxon>
        <taxon>Desulfobaculum</taxon>
    </lineage>
</organism>
<keyword evidence="2" id="KW-1185">Reference proteome</keyword>